<keyword evidence="1" id="KW-1133">Transmembrane helix</keyword>
<proteinExistence type="predicted"/>
<sequence length="194" mass="20479">MAVIHGHRAPSTSDTTLFHDVAETGLTGRAVAVLRIAFGLTFLWAFADKLLALGFHTGYDDTGTLDRFGDAAWIHGGSPTNGFLAFGADGPFQGFYNSIAGAAWADALFMLGLLGIGIGLTFGVGLRLAAGAGVVLYLMMWSVALPPETNPVLDDHILGALTLIVLALLNAGDTWGLSARLSRTHLVQRYPVLR</sequence>
<keyword evidence="1" id="KW-0812">Transmembrane</keyword>
<reference evidence="2" key="1">
    <citation type="submission" date="2020-05" db="EMBL/GenBank/DDBJ databases">
        <authorList>
            <person name="Chiriac C."/>
            <person name="Salcher M."/>
            <person name="Ghai R."/>
            <person name="Kavagutti S V."/>
        </authorList>
    </citation>
    <scope>NUCLEOTIDE SEQUENCE</scope>
</reference>
<evidence type="ECO:0000256" key="1">
    <source>
        <dbReference type="SAM" id="Phobius"/>
    </source>
</evidence>
<feature type="transmembrane region" description="Helical" evidence="1">
    <location>
        <begin position="157"/>
        <end position="179"/>
    </location>
</feature>
<name>A0A6J6RW13_9ZZZZ</name>
<feature type="transmembrane region" description="Helical" evidence="1">
    <location>
        <begin position="26"/>
        <end position="47"/>
    </location>
</feature>
<dbReference type="EMBL" id="CAEZXR010000339">
    <property type="protein sequence ID" value="CAB4726890.1"/>
    <property type="molecule type" value="Genomic_DNA"/>
</dbReference>
<feature type="transmembrane region" description="Helical" evidence="1">
    <location>
        <begin position="128"/>
        <end position="145"/>
    </location>
</feature>
<protein>
    <submittedName>
        <fullName evidence="2">Unannotated protein</fullName>
    </submittedName>
</protein>
<keyword evidence="1" id="KW-0472">Membrane</keyword>
<gene>
    <name evidence="2" type="ORF">UFOPK2579_02346</name>
</gene>
<evidence type="ECO:0000313" key="2">
    <source>
        <dbReference type="EMBL" id="CAB4726890.1"/>
    </source>
</evidence>
<organism evidence="2">
    <name type="scientific">freshwater metagenome</name>
    <dbReference type="NCBI Taxonomy" id="449393"/>
    <lineage>
        <taxon>unclassified sequences</taxon>
        <taxon>metagenomes</taxon>
        <taxon>ecological metagenomes</taxon>
    </lineage>
</organism>
<accession>A0A6J6RW13</accession>
<feature type="transmembrane region" description="Helical" evidence="1">
    <location>
        <begin position="99"/>
        <end position="121"/>
    </location>
</feature>
<dbReference type="AlphaFoldDB" id="A0A6J6RW13"/>